<organism evidence="1 2">
    <name type="scientific">Quercus lobata</name>
    <name type="common">Valley oak</name>
    <dbReference type="NCBI Taxonomy" id="97700"/>
    <lineage>
        <taxon>Eukaryota</taxon>
        <taxon>Viridiplantae</taxon>
        <taxon>Streptophyta</taxon>
        <taxon>Embryophyta</taxon>
        <taxon>Tracheophyta</taxon>
        <taxon>Spermatophyta</taxon>
        <taxon>Magnoliopsida</taxon>
        <taxon>eudicotyledons</taxon>
        <taxon>Gunneridae</taxon>
        <taxon>Pentapetalae</taxon>
        <taxon>rosids</taxon>
        <taxon>fabids</taxon>
        <taxon>Fagales</taxon>
        <taxon>Fagaceae</taxon>
        <taxon>Quercus</taxon>
    </lineage>
</organism>
<sequence>MWFADEWAPPMIVLRRLWDADGCGLVIVFMDRGSDGYGPMAAMELGGQPWSTSRSVDRRSRGPIWLICILQNAHSLSSDPISLFFSVLLSLSQTLSPAKPVRPATTPTSDKPPVAPLPTEFDPVLQLRKSPFKTQIEEIKTIHLRLLSCFWWVELCWIKHYIRIKRRESILIFLSLPKQKGKKKKKNLSLIVEEEEVETEVEAVQAVYGDDCVVLQSYPPHLHLLLKPRTADVTSQQR</sequence>
<reference evidence="1 2" key="1">
    <citation type="journal article" date="2016" name="G3 (Bethesda)">
        <title>First Draft Assembly and Annotation of the Genome of a California Endemic Oak Quercus lobata Nee (Fagaceae).</title>
        <authorList>
            <person name="Sork V.L."/>
            <person name="Fitz-Gibbon S.T."/>
            <person name="Puiu D."/>
            <person name="Crepeau M."/>
            <person name="Gugger P.F."/>
            <person name="Sherman R."/>
            <person name="Stevens K."/>
            <person name="Langley C.H."/>
            <person name="Pellegrini M."/>
            <person name="Salzberg S.L."/>
        </authorList>
    </citation>
    <scope>NUCLEOTIDE SEQUENCE [LARGE SCALE GENOMIC DNA]</scope>
    <source>
        <strain evidence="1 2">cv. SW786</strain>
    </source>
</reference>
<dbReference type="EMBL" id="LRBV02000004">
    <property type="status" value="NOT_ANNOTATED_CDS"/>
    <property type="molecule type" value="Genomic_DNA"/>
</dbReference>
<accession>A0A7N2R3X3</accession>
<proteinExistence type="predicted"/>
<reference evidence="1" key="2">
    <citation type="submission" date="2021-01" db="UniProtKB">
        <authorList>
            <consortium name="EnsemblPlants"/>
        </authorList>
    </citation>
    <scope>IDENTIFICATION</scope>
</reference>
<evidence type="ECO:0000313" key="2">
    <source>
        <dbReference type="Proteomes" id="UP000594261"/>
    </source>
</evidence>
<dbReference type="Proteomes" id="UP000594261">
    <property type="component" value="Chromosome 4"/>
</dbReference>
<protein>
    <submittedName>
        <fullName evidence="1">Uncharacterized protein</fullName>
    </submittedName>
</protein>
<dbReference type="InParanoid" id="A0A7N2R3X3"/>
<dbReference type="EnsemblPlants" id="QL04p089514:mrna">
    <property type="protein sequence ID" value="QL04p089514:mrna"/>
    <property type="gene ID" value="QL04p089514"/>
</dbReference>
<dbReference type="AlphaFoldDB" id="A0A7N2R3X3"/>
<name>A0A7N2R3X3_QUELO</name>
<keyword evidence="2" id="KW-1185">Reference proteome</keyword>
<dbReference type="Gramene" id="QL04p089514:mrna">
    <property type="protein sequence ID" value="QL04p089514:mrna"/>
    <property type="gene ID" value="QL04p089514"/>
</dbReference>
<evidence type="ECO:0000313" key="1">
    <source>
        <dbReference type="EnsemblPlants" id="QL04p089514:mrna"/>
    </source>
</evidence>